<evidence type="ECO:0000256" key="2">
    <source>
        <dbReference type="ARBA" id="ARBA00007276"/>
    </source>
</evidence>
<feature type="region of interest" description="Disordered" evidence="9">
    <location>
        <begin position="543"/>
        <end position="568"/>
    </location>
</feature>
<dbReference type="GO" id="GO:0000727">
    <property type="term" value="P:double-strand break repair via break-induced replication"/>
    <property type="evidence" value="ECO:0007669"/>
    <property type="project" value="TreeGrafter"/>
</dbReference>
<feature type="region of interest" description="Disordered" evidence="9">
    <location>
        <begin position="176"/>
        <end position="254"/>
    </location>
</feature>
<evidence type="ECO:0000256" key="7">
    <source>
        <dbReference type="ARBA" id="ARBA00025253"/>
    </source>
</evidence>
<evidence type="ECO:0000313" key="10">
    <source>
        <dbReference type="EMBL" id="KAK3384988.1"/>
    </source>
</evidence>
<dbReference type="FunFam" id="1.10.10.1460:FF:000001">
    <property type="entry name" value="DNA replication regulator Sld2"/>
    <property type="match status" value="1"/>
</dbReference>
<dbReference type="Pfam" id="PF11719">
    <property type="entry name" value="Drc1-Sld2"/>
    <property type="match status" value="1"/>
</dbReference>
<evidence type="ECO:0000256" key="3">
    <source>
        <dbReference type="ARBA" id="ARBA00018363"/>
    </source>
</evidence>
<comment type="similarity">
    <text evidence="2 8">Belongs to the SLD2 family.</text>
</comment>
<organism evidence="10 11">
    <name type="scientific">Podospora didyma</name>
    <dbReference type="NCBI Taxonomy" id="330526"/>
    <lineage>
        <taxon>Eukaryota</taxon>
        <taxon>Fungi</taxon>
        <taxon>Dikarya</taxon>
        <taxon>Ascomycota</taxon>
        <taxon>Pezizomycotina</taxon>
        <taxon>Sordariomycetes</taxon>
        <taxon>Sordariomycetidae</taxon>
        <taxon>Sordariales</taxon>
        <taxon>Podosporaceae</taxon>
        <taxon>Podospora</taxon>
    </lineage>
</organism>
<keyword evidence="11" id="KW-1185">Reference proteome</keyword>
<accession>A0AAE0NNY5</accession>
<proteinExistence type="inferred from homology"/>
<reference evidence="10" key="2">
    <citation type="submission" date="2023-06" db="EMBL/GenBank/DDBJ databases">
        <authorList>
            <consortium name="Lawrence Berkeley National Laboratory"/>
            <person name="Haridas S."/>
            <person name="Hensen N."/>
            <person name="Bonometti L."/>
            <person name="Westerberg I."/>
            <person name="Brannstrom I.O."/>
            <person name="Guillou S."/>
            <person name="Cros-Aarteil S."/>
            <person name="Calhoun S."/>
            <person name="Kuo A."/>
            <person name="Mondo S."/>
            <person name="Pangilinan J."/>
            <person name="Riley R."/>
            <person name="LaButti K."/>
            <person name="Andreopoulos B."/>
            <person name="Lipzen A."/>
            <person name="Chen C."/>
            <person name="Yanf M."/>
            <person name="Daum C."/>
            <person name="Ng V."/>
            <person name="Clum A."/>
            <person name="Steindorff A."/>
            <person name="Ohm R."/>
            <person name="Martin F."/>
            <person name="Silar P."/>
            <person name="Natvig D."/>
            <person name="Lalanne C."/>
            <person name="Gautier V."/>
            <person name="Ament-velasquez S.L."/>
            <person name="Kruys A."/>
            <person name="Hutchinson M.I."/>
            <person name="Powell A.J."/>
            <person name="Barry K."/>
            <person name="Miller A.N."/>
            <person name="Grigoriev I.V."/>
            <person name="Debuchy R."/>
            <person name="Gladieux P."/>
            <person name="Thoren M.H."/>
            <person name="Johannesson H."/>
        </authorList>
    </citation>
    <scope>NUCLEOTIDE SEQUENCE</scope>
    <source>
        <strain evidence="10">CBS 232.78</strain>
    </source>
</reference>
<dbReference type="InterPro" id="IPR021110">
    <property type="entry name" value="DNA_rep_checkpnt_protein"/>
</dbReference>
<protein>
    <recommendedName>
        <fullName evidence="3 8">DNA replication regulator SLD2</fullName>
    </recommendedName>
</protein>
<feature type="compositionally biased region" description="Basic residues" evidence="9">
    <location>
        <begin position="395"/>
        <end position="417"/>
    </location>
</feature>
<evidence type="ECO:0000313" key="11">
    <source>
        <dbReference type="Proteomes" id="UP001285441"/>
    </source>
</evidence>
<dbReference type="AlphaFoldDB" id="A0AAE0NNY5"/>
<name>A0AAE0NNY5_9PEZI</name>
<feature type="compositionally biased region" description="Acidic residues" evidence="9">
    <location>
        <begin position="466"/>
        <end position="485"/>
    </location>
</feature>
<dbReference type="PANTHER" id="PTHR28124">
    <property type="entry name" value="DNA REPLICATION REGULATOR SLD2"/>
    <property type="match status" value="1"/>
</dbReference>
<dbReference type="Gene3D" id="1.10.10.1460">
    <property type="match status" value="1"/>
</dbReference>
<reference evidence="10" key="1">
    <citation type="journal article" date="2023" name="Mol. Phylogenet. Evol.">
        <title>Genome-scale phylogeny and comparative genomics of the fungal order Sordariales.</title>
        <authorList>
            <person name="Hensen N."/>
            <person name="Bonometti L."/>
            <person name="Westerberg I."/>
            <person name="Brannstrom I.O."/>
            <person name="Guillou S."/>
            <person name="Cros-Aarteil S."/>
            <person name="Calhoun S."/>
            <person name="Haridas S."/>
            <person name="Kuo A."/>
            <person name="Mondo S."/>
            <person name="Pangilinan J."/>
            <person name="Riley R."/>
            <person name="LaButti K."/>
            <person name="Andreopoulos B."/>
            <person name="Lipzen A."/>
            <person name="Chen C."/>
            <person name="Yan M."/>
            <person name="Daum C."/>
            <person name="Ng V."/>
            <person name="Clum A."/>
            <person name="Steindorff A."/>
            <person name="Ohm R.A."/>
            <person name="Martin F."/>
            <person name="Silar P."/>
            <person name="Natvig D.O."/>
            <person name="Lalanne C."/>
            <person name="Gautier V."/>
            <person name="Ament-Velasquez S.L."/>
            <person name="Kruys A."/>
            <person name="Hutchinson M.I."/>
            <person name="Powell A.J."/>
            <person name="Barry K."/>
            <person name="Miller A.N."/>
            <person name="Grigoriev I.V."/>
            <person name="Debuchy R."/>
            <person name="Gladieux P."/>
            <person name="Hiltunen Thoren M."/>
            <person name="Johannesson H."/>
        </authorList>
    </citation>
    <scope>NUCLEOTIDE SEQUENCE</scope>
    <source>
        <strain evidence="10">CBS 232.78</strain>
    </source>
</reference>
<feature type="region of interest" description="Disordered" evidence="9">
    <location>
        <begin position="62"/>
        <end position="130"/>
    </location>
</feature>
<dbReference type="EMBL" id="JAULSW010000004">
    <property type="protein sequence ID" value="KAK3384988.1"/>
    <property type="molecule type" value="Genomic_DNA"/>
</dbReference>
<sequence length="568" mass="62176">MDDKDRASYERLSQDLRAELKKWENDWASARGGRKPGRDDIKQNADIQQKYKQYSKVRDILAGKIPIPRPQDNVFVAQQKHQQPRHKRKQSDAALPPPQTPSKRTKPTHTPRKTPIHGPSGDFSRTPSSVNKLLFSPATVLPSSIGPTPQKDGRVLGLFDFLARTPSKPATILPASATLVGATPSKRRQHHAEGQTTPRSSRVLPPVTTPLHNRDGNSQQQCSTPSSSSRRVSKLQFATPSFLRRTTAPLPPADENGEWAVAPLRLPRKPLARGLSSVVAGLRKIEEESLDEDLDALHEMEMAEDEMFAGPRPAMSVVAPQPPPMAALARVEGKEDIGSASKTVVDKVAAVLVEDSQTARHEKPILLGGFDDENLYDSDGAQQPQLGRDGQPLHVYKKKGQKRTTRRVNMRPTRAKRPTQPAEDDDDDDDEENSEDDIILEAQFDVSEALGDIDEGDGGLLRPPSDDSDPDGLYSNDDDGDFDELGDAKAKPRKKPAKAAAAAAKAKAKAKAKTALPKDGKVAGEEGLVKKAVRKVKATAHANFKRLKLRNNGAKGGPAHNSRFKRRR</sequence>
<feature type="compositionally biased region" description="Low complexity" evidence="9">
    <location>
        <begin position="218"/>
        <end position="236"/>
    </location>
</feature>
<evidence type="ECO:0000256" key="6">
    <source>
        <dbReference type="ARBA" id="ARBA00023306"/>
    </source>
</evidence>
<evidence type="ECO:0000256" key="1">
    <source>
        <dbReference type="ARBA" id="ARBA00004123"/>
    </source>
</evidence>
<feature type="compositionally biased region" description="Basic residues" evidence="9">
    <location>
        <begin position="103"/>
        <end position="115"/>
    </location>
</feature>
<gene>
    <name evidence="10" type="ORF">B0H63DRAFT_472080</name>
</gene>
<keyword evidence="5 8" id="KW-0539">Nucleus</keyword>
<evidence type="ECO:0000256" key="4">
    <source>
        <dbReference type="ARBA" id="ARBA00022705"/>
    </source>
</evidence>
<keyword evidence="6 8" id="KW-0131">Cell cycle</keyword>
<dbReference type="CDD" id="cd22289">
    <property type="entry name" value="RecQL4_SLD2_NTD"/>
    <property type="match status" value="1"/>
</dbReference>
<dbReference type="GO" id="GO:0006270">
    <property type="term" value="P:DNA replication initiation"/>
    <property type="evidence" value="ECO:0007669"/>
    <property type="project" value="UniProtKB-UniRule"/>
</dbReference>
<dbReference type="Proteomes" id="UP001285441">
    <property type="component" value="Unassembled WGS sequence"/>
</dbReference>
<feature type="compositionally biased region" description="Acidic residues" evidence="9">
    <location>
        <begin position="422"/>
        <end position="439"/>
    </location>
</feature>
<feature type="region of interest" description="Disordered" evidence="9">
    <location>
        <begin position="28"/>
        <end position="47"/>
    </location>
</feature>
<dbReference type="PANTHER" id="PTHR28124:SF1">
    <property type="entry name" value="DNA REPLICATION REGULATOR SLD2"/>
    <property type="match status" value="1"/>
</dbReference>
<evidence type="ECO:0000256" key="9">
    <source>
        <dbReference type="SAM" id="MobiDB-lite"/>
    </source>
</evidence>
<feature type="region of interest" description="Disordered" evidence="9">
    <location>
        <begin position="363"/>
        <end position="505"/>
    </location>
</feature>
<comment type="subcellular location">
    <subcellularLocation>
        <location evidence="1 8">Nucleus</location>
    </subcellularLocation>
</comment>
<evidence type="ECO:0000256" key="8">
    <source>
        <dbReference type="RuleBase" id="RU367067"/>
    </source>
</evidence>
<dbReference type="InterPro" id="IPR040203">
    <property type="entry name" value="Sld2"/>
</dbReference>
<comment type="function">
    <text evidence="7 8">Has a role in the initiation of DNA replication. Required at S-phase checkpoint.</text>
</comment>
<dbReference type="GO" id="GO:0003697">
    <property type="term" value="F:single-stranded DNA binding"/>
    <property type="evidence" value="ECO:0007669"/>
    <property type="project" value="TreeGrafter"/>
</dbReference>
<dbReference type="GO" id="GO:1902977">
    <property type="term" value="P:mitotic DNA replication preinitiation complex assembly"/>
    <property type="evidence" value="ECO:0007669"/>
    <property type="project" value="TreeGrafter"/>
</dbReference>
<dbReference type="GO" id="GO:0003688">
    <property type="term" value="F:DNA replication origin binding"/>
    <property type="evidence" value="ECO:0007669"/>
    <property type="project" value="TreeGrafter"/>
</dbReference>
<comment type="caution">
    <text evidence="10">The sequence shown here is derived from an EMBL/GenBank/DDBJ whole genome shotgun (WGS) entry which is preliminary data.</text>
</comment>
<evidence type="ECO:0000256" key="5">
    <source>
        <dbReference type="ARBA" id="ARBA00023242"/>
    </source>
</evidence>
<dbReference type="GO" id="GO:0031261">
    <property type="term" value="C:DNA replication preinitiation complex"/>
    <property type="evidence" value="ECO:0007669"/>
    <property type="project" value="TreeGrafter"/>
</dbReference>
<keyword evidence="4 8" id="KW-0235">DNA replication</keyword>